<keyword evidence="3" id="KW-1185">Reference proteome</keyword>
<evidence type="ECO:0000313" key="3">
    <source>
        <dbReference type="Proteomes" id="UP001546774"/>
    </source>
</evidence>
<feature type="transmembrane region" description="Helical" evidence="1">
    <location>
        <begin position="7"/>
        <end position="25"/>
    </location>
</feature>
<keyword evidence="1" id="KW-0472">Membrane</keyword>
<proteinExistence type="predicted"/>
<dbReference type="Proteomes" id="UP001546774">
    <property type="component" value="Unassembled WGS sequence"/>
</dbReference>
<gene>
    <name evidence="2" type="ORF">WMO37_04380</name>
</gene>
<protein>
    <submittedName>
        <fullName evidence="2">DUF6715 family protein</fullName>
    </submittedName>
</protein>
<dbReference type="Pfam" id="PF20462">
    <property type="entry name" value="DUF6715"/>
    <property type="match status" value="1"/>
</dbReference>
<evidence type="ECO:0000256" key="1">
    <source>
        <dbReference type="SAM" id="Phobius"/>
    </source>
</evidence>
<dbReference type="EMBL" id="JBBMFS010000003">
    <property type="protein sequence ID" value="MEQ2554254.1"/>
    <property type="molecule type" value="Genomic_DNA"/>
</dbReference>
<sequence>MKKYARVTIAILIMAALGVGYYYYLSNRQPRQDATQQSLVNEQLAQLKTKNIEQNYPESVKEVVNLFMRISKMYYTSSVSDEDLGILASQARLLFDDELKSKQTDAEYLESLKQDIADYKKVNRYISDFKLEGSSNVKYKTLNGQKYATILGLYYIREGSGLEYSYTKFTLREDAQGHWKLLYWELADESDINE</sequence>
<reference evidence="2" key="1">
    <citation type="submission" date="2024-03" db="EMBL/GenBank/DDBJ databases">
        <title>Human intestinal bacterial collection.</title>
        <authorList>
            <person name="Pauvert C."/>
            <person name="Hitch T.C.A."/>
            <person name="Clavel T."/>
        </authorList>
    </citation>
    <scope>NUCLEOTIDE SEQUENCE [LARGE SCALE GENOMIC DNA]</scope>
    <source>
        <strain evidence="2">CLA-AA-H89B</strain>
    </source>
</reference>
<keyword evidence="1" id="KW-1133">Transmembrane helix</keyword>
<comment type="caution">
    <text evidence="2">The sequence shown here is derived from an EMBL/GenBank/DDBJ whole genome shotgun (WGS) entry which is preliminary data.</text>
</comment>
<accession>A0ABV1H3I1</accession>
<dbReference type="InterPro" id="IPR046563">
    <property type="entry name" value="DUF6715"/>
</dbReference>
<organism evidence="2 3">
    <name type="scientific">Lachnospira intestinalis</name>
    <dbReference type="NCBI Taxonomy" id="3133158"/>
    <lineage>
        <taxon>Bacteria</taxon>
        <taxon>Bacillati</taxon>
        <taxon>Bacillota</taxon>
        <taxon>Clostridia</taxon>
        <taxon>Lachnospirales</taxon>
        <taxon>Lachnospiraceae</taxon>
        <taxon>Lachnospira</taxon>
    </lineage>
</organism>
<keyword evidence="1" id="KW-0812">Transmembrane</keyword>
<evidence type="ECO:0000313" key="2">
    <source>
        <dbReference type="EMBL" id="MEQ2554254.1"/>
    </source>
</evidence>
<name>A0ABV1H3I1_9FIRM</name>